<protein>
    <recommendedName>
        <fullName evidence="2">RNA 2',3'-cyclic phosphodiesterase</fullName>
        <shortName evidence="2">RNA 2',3'-CPDase</shortName>
        <ecNumber evidence="2">3.1.4.58</ecNumber>
    </recommendedName>
</protein>
<feature type="short sequence motif" description="HXTX 1" evidence="2">
    <location>
        <begin position="41"/>
        <end position="44"/>
    </location>
</feature>
<dbReference type="NCBIfam" id="TIGR02258">
    <property type="entry name" value="2_5_ligase"/>
    <property type="match status" value="1"/>
</dbReference>
<dbReference type="EC" id="3.1.4.58" evidence="2"/>
<feature type="active site" description="Proton donor" evidence="2">
    <location>
        <position position="41"/>
    </location>
</feature>
<comment type="caution">
    <text evidence="3">The sequence shown here is derived from an EMBL/GenBank/DDBJ whole genome shotgun (WGS) entry which is preliminary data.</text>
</comment>
<organism evidence="3 4">
    <name type="scientific">Paenisporosarcina macmurdoensis</name>
    <dbReference type="NCBI Taxonomy" id="212659"/>
    <lineage>
        <taxon>Bacteria</taxon>
        <taxon>Bacillati</taxon>
        <taxon>Bacillota</taxon>
        <taxon>Bacilli</taxon>
        <taxon>Bacillales</taxon>
        <taxon>Caryophanaceae</taxon>
        <taxon>Paenisporosarcina</taxon>
    </lineage>
</organism>
<dbReference type="SUPFAM" id="SSF55144">
    <property type="entry name" value="LigT-like"/>
    <property type="match status" value="1"/>
</dbReference>
<feature type="short sequence motif" description="HXTX 2" evidence="2">
    <location>
        <begin position="127"/>
        <end position="130"/>
    </location>
</feature>
<proteinExistence type="inferred from homology"/>
<comment type="catalytic activity">
    <reaction evidence="2">
        <text>a 3'-end 2',3'-cyclophospho-ribonucleotide-RNA + H2O = a 3'-end 2'-phospho-ribonucleotide-RNA + H(+)</text>
        <dbReference type="Rhea" id="RHEA:11828"/>
        <dbReference type="Rhea" id="RHEA-COMP:10464"/>
        <dbReference type="Rhea" id="RHEA-COMP:17353"/>
        <dbReference type="ChEBI" id="CHEBI:15377"/>
        <dbReference type="ChEBI" id="CHEBI:15378"/>
        <dbReference type="ChEBI" id="CHEBI:83064"/>
        <dbReference type="ChEBI" id="CHEBI:173113"/>
        <dbReference type="EC" id="3.1.4.58"/>
    </reaction>
</comment>
<evidence type="ECO:0000256" key="1">
    <source>
        <dbReference type="ARBA" id="ARBA00022801"/>
    </source>
</evidence>
<dbReference type="EMBL" id="JBHSRI010000007">
    <property type="protein sequence ID" value="MFC6039148.1"/>
    <property type="molecule type" value="Genomic_DNA"/>
</dbReference>
<dbReference type="HAMAP" id="MF_01940">
    <property type="entry name" value="RNA_CPDase"/>
    <property type="match status" value="1"/>
</dbReference>
<gene>
    <name evidence="3" type="primary">thpR</name>
    <name evidence="3" type="ORF">ACFPYN_06820</name>
</gene>
<dbReference type="InterPro" id="IPR009097">
    <property type="entry name" value="Cyclic_Pdiesterase"/>
</dbReference>
<reference evidence="4" key="1">
    <citation type="journal article" date="2019" name="Int. J. Syst. Evol. Microbiol.">
        <title>The Global Catalogue of Microorganisms (GCM) 10K type strain sequencing project: providing services to taxonomists for standard genome sequencing and annotation.</title>
        <authorList>
            <consortium name="The Broad Institute Genomics Platform"/>
            <consortium name="The Broad Institute Genome Sequencing Center for Infectious Disease"/>
            <person name="Wu L."/>
            <person name="Ma J."/>
        </authorList>
    </citation>
    <scope>NUCLEOTIDE SEQUENCE [LARGE SCALE GENOMIC DNA]</scope>
    <source>
        <strain evidence="4">CCUG 54527</strain>
    </source>
</reference>
<accession>A0ABW1L5B7</accession>
<name>A0ABW1L5B7_9BACL</name>
<keyword evidence="4" id="KW-1185">Reference proteome</keyword>
<feature type="active site" description="Proton acceptor" evidence="2">
    <location>
        <position position="127"/>
    </location>
</feature>
<comment type="function">
    <text evidence="2">Hydrolyzes RNA 2',3'-cyclic phosphodiester to an RNA 2'-phosphomonoester.</text>
</comment>
<dbReference type="RefSeq" id="WP_377733229.1">
    <property type="nucleotide sequence ID" value="NZ_JBHSRI010000007.1"/>
</dbReference>
<keyword evidence="1 2" id="KW-0378">Hydrolase</keyword>
<evidence type="ECO:0000313" key="3">
    <source>
        <dbReference type="EMBL" id="MFC6039148.1"/>
    </source>
</evidence>
<evidence type="ECO:0000256" key="2">
    <source>
        <dbReference type="HAMAP-Rule" id="MF_01940"/>
    </source>
</evidence>
<evidence type="ECO:0000313" key="4">
    <source>
        <dbReference type="Proteomes" id="UP001596170"/>
    </source>
</evidence>
<dbReference type="Proteomes" id="UP001596170">
    <property type="component" value="Unassembled WGS sequence"/>
</dbReference>
<dbReference type="InterPro" id="IPR004175">
    <property type="entry name" value="RNA_CPDase"/>
</dbReference>
<dbReference type="Pfam" id="PF13563">
    <property type="entry name" value="2_5_RNA_ligase2"/>
    <property type="match status" value="1"/>
</dbReference>
<dbReference type="Gene3D" id="3.90.1140.10">
    <property type="entry name" value="Cyclic phosphodiesterase"/>
    <property type="match status" value="1"/>
</dbReference>
<dbReference type="PANTHER" id="PTHR35561">
    <property type="entry name" value="RNA 2',3'-CYCLIC PHOSPHODIESTERASE"/>
    <property type="match status" value="1"/>
</dbReference>
<sequence length="183" mass="20707">MQHYFIGVKLPGDLACHLVDVRKEWQLEQSHKRLPAAVDLHITLLYLGAVEAEVLSELKSQLDELSVAVPEMDITLTGVSTFGNPLTPRVIYASIEDQANLHKLQSSILEKCQKLLLQVDLKPFVPHITLAKKWSGHQAVFSKEMHIERTSFTMRDFSIYSINPGEVPSYKAIHTIYLKDLTT</sequence>
<comment type="similarity">
    <text evidence="2">Belongs to the 2H phosphoesterase superfamily. ThpR family.</text>
</comment>
<dbReference type="PANTHER" id="PTHR35561:SF1">
    <property type="entry name" value="RNA 2',3'-CYCLIC PHOSPHODIESTERASE"/>
    <property type="match status" value="1"/>
</dbReference>